<reference evidence="2" key="3">
    <citation type="submission" date="2020-12" db="UniProtKB">
        <authorList>
            <consortium name="EnsemblPlants"/>
        </authorList>
    </citation>
    <scope>IDENTIFICATION</scope>
</reference>
<dbReference type="Gramene" id="Pp3c9_15181V3.1">
    <property type="protein sequence ID" value="PAC:32912547.CDS.1"/>
    <property type="gene ID" value="Pp3c9_15181"/>
</dbReference>
<sequence length="114" mass="12359">MPLTRPFISFIDTRFFLIIKIFTFYPVTAESISHIPPSPSLPPQHYSVSEGNLLTGNKGNDSDPICDGSALRIRYSQFGGHGTPRCSSCATVRAQTSPTLRICGTCDSCMGTLS</sequence>
<dbReference type="EnsemblPlants" id="Pp3c9_15181V3.1">
    <property type="protein sequence ID" value="PAC:32912547.CDS.1"/>
    <property type="gene ID" value="Pp3c9_15181"/>
</dbReference>
<proteinExistence type="predicted"/>
<gene>
    <name evidence="1" type="ORF">PHYPA_012734</name>
</gene>
<keyword evidence="3" id="KW-1185">Reference proteome</keyword>
<organism evidence="1">
    <name type="scientific">Physcomitrium patens</name>
    <name type="common">Spreading-leaved earth moss</name>
    <name type="synonym">Physcomitrella patens</name>
    <dbReference type="NCBI Taxonomy" id="3218"/>
    <lineage>
        <taxon>Eukaryota</taxon>
        <taxon>Viridiplantae</taxon>
        <taxon>Streptophyta</taxon>
        <taxon>Embryophyta</taxon>
        <taxon>Bryophyta</taxon>
        <taxon>Bryophytina</taxon>
        <taxon>Bryopsida</taxon>
        <taxon>Funariidae</taxon>
        <taxon>Funariales</taxon>
        <taxon>Funariaceae</taxon>
        <taxon>Physcomitrium</taxon>
    </lineage>
</organism>
<evidence type="ECO:0000313" key="3">
    <source>
        <dbReference type="Proteomes" id="UP000006727"/>
    </source>
</evidence>
<dbReference type="InParanoid" id="A0A2K1K3B2"/>
<reference evidence="1 3" key="2">
    <citation type="journal article" date="2018" name="Plant J.">
        <title>The Physcomitrella patens chromosome-scale assembly reveals moss genome structure and evolution.</title>
        <authorList>
            <person name="Lang D."/>
            <person name="Ullrich K.K."/>
            <person name="Murat F."/>
            <person name="Fuchs J."/>
            <person name="Jenkins J."/>
            <person name="Haas F.B."/>
            <person name="Piednoel M."/>
            <person name="Gundlach H."/>
            <person name="Van Bel M."/>
            <person name="Meyberg R."/>
            <person name="Vives C."/>
            <person name="Morata J."/>
            <person name="Symeonidi A."/>
            <person name="Hiss M."/>
            <person name="Muchero W."/>
            <person name="Kamisugi Y."/>
            <person name="Saleh O."/>
            <person name="Blanc G."/>
            <person name="Decker E.L."/>
            <person name="van Gessel N."/>
            <person name="Grimwood J."/>
            <person name="Hayes R.D."/>
            <person name="Graham S.W."/>
            <person name="Gunter L.E."/>
            <person name="McDaniel S.F."/>
            <person name="Hoernstein S.N.W."/>
            <person name="Larsson A."/>
            <person name="Li F.W."/>
            <person name="Perroud P.F."/>
            <person name="Phillips J."/>
            <person name="Ranjan P."/>
            <person name="Rokshar D.S."/>
            <person name="Rothfels C.J."/>
            <person name="Schneider L."/>
            <person name="Shu S."/>
            <person name="Stevenson D.W."/>
            <person name="Thummler F."/>
            <person name="Tillich M."/>
            <person name="Villarreal Aguilar J.C."/>
            <person name="Widiez T."/>
            <person name="Wong G.K."/>
            <person name="Wymore A."/>
            <person name="Zhang Y."/>
            <person name="Zimmer A.D."/>
            <person name="Quatrano R.S."/>
            <person name="Mayer K.F.X."/>
            <person name="Goodstein D."/>
            <person name="Casacuberta J.M."/>
            <person name="Vandepoele K."/>
            <person name="Reski R."/>
            <person name="Cuming A.C."/>
            <person name="Tuskan G.A."/>
            <person name="Maumus F."/>
            <person name="Salse J."/>
            <person name="Schmutz J."/>
            <person name="Rensing S.A."/>
        </authorList>
    </citation>
    <scope>NUCLEOTIDE SEQUENCE [LARGE SCALE GENOMIC DNA]</scope>
    <source>
        <strain evidence="2 3">cv. Gransden 2004</strain>
    </source>
</reference>
<dbReference type="AlphaFoldDB" id="A0A2K1K3B2"/>
<protein>
    <submittedName>
        <fullName evidence="1 2">Uncharacterized protein</fullName>
    </submittedName>
</protein>
<dbReference type="EMBL" id="ABEU02000009">
    <property type="protein sequence ID" value="PNR48259.1"/>
    <property type="molecule type" value="Genomic_DNA"/>
</dbReference>
<evidence type="ECO:0000313" key="1">
    <source>
        <dbReference type="EMBL" id="PNR48259.1"/>
    </source>
</evidence>
<reference evidence="1 3" key="1">
    <citation type="journal article" date="2008" name="Science">
        <title>The Physcomitrella genome reveals evolutionary insights into the conquest of land by plants.</title>
        <authorList>
            <person name="Rensing S."/>
            <person name="Lang D."/>
            <person name="Zimmer A."/>
            <person name="Terry A."/>
            <person name="Salamov A."/>
            <person name="Shapiro H."/>
            <person name="Nishiyama T."/>
            <person name="Perroud P.-F."/>
            <person name="Lindquist E."/>
            <person name="Kamisugi Y."/>
            <person name="Tanahashi T."/>
            <person name="Sakakibara K."/>
            <person name="Fujita T."/>
            <person name="Oishi K."/>
            <person name="Shin-I T."/>
            <person name="Kuroki Y."/>
            <person name="Toyoda A."/>
            <person name="Suzuki Y."/>
            <person name="Hashimoto A."/>
            <person name="Yamaguchi K."/>
            <person name="Sugano A."/>
            <person name="Kohara Y."/>
            <person name="Fujiyama A."/>
            <person name="Anterola A."/>
            <person name="Aoki S."/>
            <person name="Ashton N."/>
            <person name="Barbazuk W.B."/>
            <person name="Barker E."/>
            <person name="Bennetzen J."/>
            <person name="Bezanilla M."/>
            <person name="Blankenship R."/>
            <person name="Cho S.H."/>
            <person name="Dutcher S."/>
            <person name="Estelle M."/>
            <person name="Fawcett J.A."/>
            <person name="Gundlach H."/>
            <person name="Hanada K."/>
            <person name="Heyl A."/>
            <person name="Hicks K.A."/>
            <person name="Hugh J."/>
            <person name="Lohr M."/>
            <person name="Mayer K."/>
            <person name="Melkozernov A."/>
            <person name="Murata T."/>
            <person name="Nelson D."/>
            <person name="Pils B."/>
            <person name="Prigge M."/>
            <person name="Reiss B."/>
            <person name="Renner T."/>
            <person name="Rombauts S."/>
            <person name="Rushton P."/>
            <person name="Sanderfoot A."/>
            <person name="Schween G."/>
            <person name="Shiu S.-H."/>
            <person name="Stueber K."/>
            <person name="Theodoulou F.L."/>
            <person name="Tu H."/>
            <person name="Van de Peer Y."/>
            <person name="Verrier P.J."/>
            <person name="Waters E."/>
            <person name="Wood A."/>
            <person name="Yang L."/>
            <person name="Cove D."/>
            <person name="Cuming A."/>
            <person name="Hasebe M."/>
            <person name="Lucas S."/>
            <person name="Mishler D.B."/>
            <person name="Reski R."/>
            <person name="Grigoriev I."/>
            <person name="Quatrano R.S."/>
            <person name="Boore J.L."/>
        </authorList>
    </citation>
    <scope>NUCLEOTIDE SEQUENCE [LARGE SCALE GENOMIC DNA]</scope>
    <source>
        <strain evidence="2 3">cv. Gransden 2004</strain>
    </source>
</reference>
<dbReference type="Proteomes" id="UP000006727">
    <property type="component" value="Chromosome 9"/>
</dbReference>
<accession>A0A2K1K3B2</accession>
<evidence type="ECO:0000313" key="2">
    <source>
        <dbReference type="EnsemblPlants" id="PAC:32912547.CDS.1"/>
    </source>
</evidence>
<name>A0A2K1K3B2_PHYPA</name>